<accession>A0A1Z4NA42</accession>
<dbReference type="Proteomes" id="UP000218785">
    <property type="component" value="Chromosome"/>
</dbReference>
<evidence type="ECO:0000256" key="1">
    <source>
        <dbReference type="ARBA" id="ARBA00022679"/>
    </source>
</evidence>
<sequence>MTRILFISAHAPTNYYPQAGQKIALRHLENYIHTGAIVDVVVIANQAEITAATDLISLVGNHLYTYPLKRWDKVISCLTHLHIPLKFATRWQNIVAKQLLQLLQTYTYDVVHFEYPHAAVYLQYVQPLINSPATKIIISVHDLIFQSFLRKAEKNHILGIEAAKLFQYEKNLYSAAKEIWVLSQKDRDILTSLFAIAETKILVNPPKINKFFSQIKRHPANIEHKSLLFWAAMDRPENEQAILNFVDSCFRYLLEKDPNFKLYIVGAKPSAKVLTLATEQIIVTGFVEDPTPYFEQVQIGIVPLLEGAGIKLKTLEMLAAGLPVIATTIGAEGVDYANKNLMVNDNFDDWVKLIHQFCEVKKFY</sequence>
<dbReference type="RefSeq" id="WP_096582957.1">
    <property type="nucleotide sequence ID" value="NZ_CAWNJS010000001.1"/>
</dbReference>
<protein>
    <submittedName>
        <fullName evidence="2">Group 1 glycosyl transferase</fullName>
    </submittedName>
</protein>
<dbReference type="AlphaFoldDB" id="A0A1Z4NA42"/>
<reference evidence="2 3" key="1">
    <citation type="submission" date="2017-06" db="EMBL/GenBank/DDBJ databases">
        <title>Genome sequencing of cyanobaciteial culture collection at National Institute for Environmental Studies (NIES).</title>
        <authorList>
            <person name="Hirose Y."/>
            <person name="Shimura Y."/>
            <person name="Fujisawa T."/>
            <person name="Nakamura Y."/>
            <person name="Kawachi M."/>
        </authorList>
    </citation>
    <scope>NUCLEOTIDE SEQUENCE [LARGE SCALE GENOMIC DNA]</scope>
    <source>
        <strain evidence="2 3">NIES-37</strain>
    </source>
</reference>
<dbReference type="EMBL" id="AP018248">
    <property type="protein sequence ID" value="BAZ02609.1"/>
    <property type="molecule type" value="Genomic_DNA"/>
</dbReference>
<dbReference type="Pfam" id="PF13692">
    <property type="entry name" value="Glyco_trans_1_4"/>
    <property type="match status" value="1"/>
</dbReference>
<dbReference type="KEGG" id="ttq:NIES37_66220"/>
<organism evidence="2 3">
    <name type="scientific">Tolypothrix tenuis PCC 7101</name>
    <dbReference type="NCBI Taxonomy" id="231146"/>
    <lineage>
        <taxon>Bacteria</taxon>
        <taxon>Bacillati</taxon>
        <taxon>Cyanobacteriota</taxon>
        <taxon>Cyanophyceae</taxon>
        <taxon>Nostocales</taxon>
        <taxon>Tolypothrichaceae</taxon>
        <taxon>Tolypothrix</taxon>
    </lineage>
</organism>
<dbReference type="Gene3D" id="3.40.50.2000">
    <property type="entry name" value="Glycogen Phosphorylase B"/>
    <property type="match status" value="2"/>
</dbReference>
<proteinExistence type="predicted"/>
<dbReference type="PANTHER" id="PTHR46401">
    <property type="entry name" value="GLYCOSYLTRANSFERASE WBBK-RELATED"/>
    <property type="match status" value="1"/>
</dbReference>
<dbReference type="CDD" id="cd03801">
    <property type="entry name" value="GT4_PimA-like"/>
    <property type="match status" value="1"/>
</dbReference>
<evidence type="ECO:0000313" key="2">
    <source>
        <dbReference type="EMBL" id="BAZ02609.1"/>
    </source>
</evidence>
<keyword evidence="1 2" id="KW-0808">Transferase</keyword>
<dbReference type="PANTHER" id="PTHR46401:SF2">
    <property type="entry name" value="GLYCOSYLTRANSFERASE WBBK-RELATED"/>
    <property type="match status" value="1"/>
</dbReference>
<dbReference type="GO" id="GO:0016757">
    <property type="term" value="F:glycosyltransferase activity"/>
    <property type="evidence" value="ECO:0007669"/>
    <property type="project" value="TreeGrafter"/>
</dbReference>
<gene>
    <name evidence="2" type="ORF">NIES37_66220</name>
</gene>
<evidence type="ECO:0000313" key="3">
    <source>
        <dbReference type="Proteomes" id="UP000218785"/>
    </source>
</evidence>
<dbReference type="SUPFAM" id="SSF53756">
    <property type="entry name" value="UDP-Glycosyltransferase/glycogen phosphorylase"/>
    <property type="match status" value="1"/>
</dbReference>
<name>A0A1Z4NA42_9CYAN</name>
<dbReference type="GO" id="GO:0009103">
    <property type="term" value="P:lipopolysaccharide biosynthetic process"/>
    <property type="evidence" value="ECO:0007669"/>
    <property type="project" value="TreeGrafter"/>
</dbReference>
<keyword evidence="3" id="KW-1185">Reference proteome</keyword>